<dbReference type="RefSeq" id="WP_134751933.1">
    <property type="nucleotide sequence ID" value="NZ_MYFO02000002.1"/>
</dbReference>
<dbReference type="Pfam" id="PF02566">
    <property type="entry name" value="OsmC"/>
    <property type="match status" value="1"/>
</dbReference>
<dbReference type="Gene3D" id="3.30.300.20">
    <property type="match status" value="1"/>
</dbReference>
<dbReference type="Proteomes" id="UP000298246">
    <property type="component" value="Unassembled WGS sequence"/>
</dbReference>
<keyword evidence="2" id="KW-1185">Reference proteome</keyword>
<dbReference type="OrthoDB" id="9804010at2"/>
<comment type="caution">
    <text evidence="1">The sequence shown here is derived from an EMBL/GenBank/DDBJ whole genome shotgun (WGS) entry which is preliminary data.</text>
</comment>
<dbReference type="AlphaFoldDB" id="A0A4Y8Q4I1"/>
<accession>A0A4Y8Q4I1</accession>
<sequence length="146" mass="15882">MKIAVHSIGKKSVLAVAGTHSVVLDQGVERGGENIGFRPTELWLIGAAACAQGTLKHRAVKLGYEVSEVRIQAEDRLDEAGRIAAVEFRVLFEGEALIDQRQELLAYVREHCKVVRTIHPSIAVTFVDVREELEELPAAVADEGAA</sequence>
<protein>
    <recommendedName>
        <fullName evidence="3">Osmotically inducible protein C</fullName>
    </recommendedName>
</protein>
<evidence type="ECO:0000313" key="2">
    <source>
        <dbReference type="Proteomes" id="UP000298246"/>
    </source>
</evidence>
<dbReference type="InterPro" id="IPR015946">
    <property type="entry name" value="KH_dom-like_a/b"/>
</dbReference>
<name>A0A4Y8Q4I1_9BACL</name>
<proteinExistence type="predicted"/>
<organism evidence="1 2">
    <name type="scientific">Paenibacillus athensensis</name>
    <dbReference type="NCBI Taxonomy" id="1967502"/>
    <lineage>
        <taxon>Bacteria</taxon>
        <taxon>Bacillati</taxon>
        <taxon>Bacillota</taxon>
        <taxon>Bacilli</taxon>
        <taxon>Bacillales</taxon>
        <taxon>Paenibacillaceae</taxon>
        <taxon>Paenibacillus</taxon>
    </lineage>
</organism>
<evidence type="ECO:0008006" key="3">
    <source>
        <dbReference type="Google" id="ProtNLM"/>
    </source>
</evidence>
<dbReference type="SUPFAM" id="SSF82784">
    <property type="entry name" value="OsmC-like"/>
    <property type="match status" value="1"/>
</dbReference>
<reference evidence="1 2" key="1">
    <citation type="submission" date="2017-03" db="EMBL/GenBank/DDBJ databases">
        <title>Isolation of Levoglucosan Utilizing Bacteria.</title>
        <authorList>
            <person name="Arya A.S."/>
        </authorList>
    </citation>
    <scope>NUCLEOTIDE SEQUENCE [LARGE SCALE GENOMIC DNA]</scope>
    <source>
        <strain evidence="1 2">MEC069</strain>
    </source>
</reference>
<dbReference type="InterPro" id="IPR003718">
    <property type="entry name" value="OsmC/Ohr_fam"/>
</dbReference>
<gene>
    <name evidence="1" type="ORF">B5M42_08990</name>
</gene>
<dbReference type="InterPro" id="IPR036102">
    <property type="entry name" value="OsmC/Ohrsf"/>
</dbReference>
<evidence type="ECO:0000313" key="1">
    <source>
        <dbReference type="EMBL" id="TFE88577.1"/>
    </source>
</evidence>
<dbReference type="EMBL" id="MYFO01000009">
    <property type="protein sequence ID" value="TFE88577.1"/>
    <property type="molecule type" value="Genomic_DNA"/>
</dbReference>